<proteinExistence type="predicted"/>
<evidence type="ECO:0008006" key="4">
    <source>
        <dbReference type="Google" id="ProtNLM"/>
    </source>
</evidence>
<gene>
    <name evidence="2" type="ORF">PQJ61_14000</name>
</gene>
<sequence length="230" mass="25715">MKNIRAITICAATAAIVFAGCTSVNNLKHYDIYGTRIAMDMPIPPKPTVSVDYSNASFDNDPLTAIVSLGTNLVKSSEANKAEKKLYSALEGLYIPEYAAELTFDRIVKMLDAEMIQDLRTADIILEIEIEEYGLTAYSWGGNVSMIFEMEAGLYHPGNNELIWRRKINVEEELSPSLFGFDSIVGNVVSIAVLSELSEEELAEGFQNLTYDVMEETVHELRDDLRDTRR</sequence>
<dbReference type="Proteomes" id="UP001221217">
    <property type="component" value="Unassembled WGS sequence"/>
</dbReference>
<dbReference type="AlphaFoldDB" id="A0AAJ1IGQ0"/>
<feature type="signal peptide" evidence="1">
    <location>
        <begin position="1"/>
        <end position="19"/>
    </location>
</feature>
<name>A0AAJ1IGQ0_9SPIO</name>
<accession>A0AAJ1IGQ0</accession>
<reference evidence="2 3" key="1">
    <citation type="submission" date="2022-12" db="EMBL/GenBank/DDBJ databases">
        <title>Metagenome assembled genome from gulf of manar.</title>
        <authorList>
            <person name="Kohli P."/>
            <person name="Pk S."/>
            <person name="Venkata Ramana C."/>
            <person name="Sasikala C."/>
        </authorList>
    </citation>
    <scope>NUCLEOTIDE SEQUENCE [LARGE SCALE GENOMIC DNA]</scope>
    <source>
        <strain evidence="2">JB008</strain>
    </source>
</reference>
<evidence type="ECO:0000256" key="1">
    <source>
        <dbReference type="SAM" id="SignalP"/>
    </source>
</evidence>
<dbReference type="EMBL" id="JAQQAL010000035">
    <property type="protein sequence ID" value="MDC7227874.1"/>
    <property type="molecule type" value="Genomic_DNA"/>
</dbReference>
<evidence type="ECO:0000313" key="3">
    <source>
        <dbReference type="Proteomes" id="UP001221217"/>
    </source>
</evidence>
<evidence type="ECO:0000313" key="2">
    <source>
        <dbReference type="EMBL" id="MDC7227874.1"/>
    </source>
</evidence>
<keyword evidence="1" id="KW-0732">Signal</keyword>
<organism evidence="2 3">
    <name type="scientific">Candidatus Thalassospirochaeta sargassi</name>
    <dbReference type="NCBI Taxonomy" id="3119039"/>
    <lineage>
        <taxon>Bacteria</taxon>
        <taxon>Pseudomonadati</taxon>
        <taxon>Spirochaetota</taxon>
        <taxon>Spirochaetia</taxon>
        <taxon>Spirochaetales</taxon>
        <taxon>Spirochaetaceae</taxon>
        <taxon>Candidatus Thalassospirochaeta</taxon>
    </lineage>
</organism>
<feature type="chain" id="PRO_5042544208" description="Lipoprotein" evidence="1">
    <location>
        <begin position="20"/>
        <end position="230"/>
    </location>
</feature>
<protein>
    <recommendedName>
        <fullName evidence="4">Lipoprotein</fullName>
    </recommendedName>
</protein>
<dbReference type="PROSITE" id="PS51257">
    <property type="entry name" value="PROKAR_LIPOPROTEIN"/>
    <property type="match status" value="1"/>
</dbReference>
<comment type="caution">
    <text evidence="2">The sequence shown here is derived from an EMBL/GenBank/DDBJ whole genome shotgun (WGS) entry which is preliminary data.</text>
</comment>